<comment type="similarity">
    <text evidence="2">Belongs to the autoinducer-2 exporter (AI-2E) (TC 2.A.86) family.</text>
</comment>
<organism evidence="7 8">
    <name type="scientific">Chryseobacterium tagetis</name>
    <dbReference type="NCBI Taxonomy" id="2801334"/>
    <lineage>
        <taxon>Bacteria</taxon>
        <taxon>Pseudomonadati</taxon>
        <taxon>Bacteroidota</taxon>
        <taxon>Flavobacteriia</taxon>
        <taxon>Flavobacteriales</taxon>
        <taxon>Weeksellaceae</taxon>
        <taxon>Chryseobacterium group</taxon>
        <taxon>Chryseobacterium</taxon>
    </lineage>
</organism>
<sequence>MMNKDKQISSVAIKQVSLLAIILILTGLVCFNLSLFIPSVLGAITIYVVCRKYNFYLQEEKKWKPWLSSFVLMLASLIILILPVYFIADLLIQKLGNAQAYMDKFNVFLEKIHTYIYSKTGFDILSKENMDKLKSNVGQFSTKALSGTFNTLTVIMSMYFILYFMLERPRFFERIISSSAPLKKANVSLIGEKMRKLIIANAIGIPVVAMGQGLVALVGYFIFGAPSPVLLFALTAAASMIPVVGAAIVYVPICIFMIAEGNTGPGIGLAIYCIVVVGLTDNLLRFTLLKKLEDIHPLNTVFGIIMGMNLFGFMGLIFGPILISLTLLLIQVYRDEFSEEGIPELKLPGDDEEKDNKIDIIV</sequence>
<feature type="transmembrane region" description="Helical" evidence="6">
    <location>
        <begin position="198"/>
        <end position="223"/>
    </location>
</feature>
<evidence type="ECO:0000256" key="3">
    <source>
        <dbReference type="ARBA" id="ARBA00022692"/>
    </source>
</evidence>
<dbReference type="RefSeq" id="WP_225687843.1">
    <property type="nucleotide sequence ID" value="NZ_JAERSE020000002.1"/>
</dbReference>
<feature type="transmembrane region" description="Helical" evidence="6">
    <location>
        <begin position="20"/>
        <end position="49"/>
    </location>
</feature>
<dbReference type="EMBL" id="JAERSE020000002">
    <property type="protein sequence ID" value="MCA6067279.1"/>
    <property type="molecule type" value="Genomic_DNA"/>
</dbReference>
<comment type="caution">
    <text evidence="7">The sequence shown here is derived from an EMBL/GenBank/DDBJ whole genome shotgun (WGS) entry which is preliminary data.</text>
</comment>
<dbReference type="PANTHER" id="PTHR21716">
    <property type="entry name" value="TRANSMEMBRANE PROTEIN"/>
    <property type="match status" value="1"/>
</dbReference>
<evidence type="ECO:0000256" key="4">
    <source>
        <dbReference type="ARBA" id="ARBA00022989"/>
    </source>
</evidence>
<gene>
    <name evidence="7" type="ORF">JI747_008835</name>
</gene>
<comment type="subcellular location">
    <subcellularLocation>
        <location evidence="1">Membrane</location>
        <topology evidence="1">Multi-pass membrane protein</topology>
    </subcellularLocation>
</comment>
<evidence type="ECO:0000313" key="7">
    <source>
        <dbReference type="EMBL" id="MCA6067279.1"/>
    </source>
</evidence>
<feature type="transmembrane region" description="Helical" evidence="6">
    <location>
        <begin position="229"/>
        <end position="259"/>
    </location>
</feature>
<keyword evidence="4 6" id="KW-1133">Transmembrane helix</keyword>
<reference evidence="7 8" key="1">
    <citation type="submission" date="2021-09" db="EMBL/GenBank/DDBJ databases">
        <title>Genome sequencing and assembly of Chryseobacterium sp. RG1.</title>
        <authorList>
            <person name="Chhetri G."/>
        </authorList>
    </citation>
    <scope>NUCLEOTIDE SEQUENCE [LARGE SCALE GENOMIC DNA]</scope>
    <source>
        <strain evidence="7 8">RG1</strain>
    </source>
</reference>
<feature type="transmembrane region" description="Helical" evidence="6">
    <location>
        <begin position="304"/>
        <end position="330"/>
    </location>
</feature>
<dbReference type="Proteomes" id="UP000618240">
    <property type="component" value="Unassembled WGS sequence"/>
</dbReference>
<keyword evidence="5 6" id="KW-0472">Membrane</keyword>
<evidence type="ECO:0000256" key="2">
    <source>
        <dbReference type="ARBA" id="ARBA00009773"/>
    </source>
</evidence>
<name>A0ABS7ZZX3_9FLAO</name>
<dbReference type="Pfam" id="PF01594">
    <property type="entry name" value="AI-2E_transport"/>
    <property type="match status" value="1"/>
</dbReference>
<dbReference type="InterPro" id="IPR002549">
    <property type="entry name" value="AI-2E-like"/>
</dbReference>
<evidence type="ECO:0000256" key="6">
    <source>
        <dbReference type="SAM" id="Phobius"/>
    </source>
</evidence>
<feature type="transmembrane region" description="Helical" evidence="6">
    <location>
        <begin position="144"/>
        <end position="166"/>
    </location>
</feature>
<proteinExistence type="inferred from homology"/>
<feature type="transmembrane region" description="Helical" evidence="6">
    <location>
        <begin position="70"/>
        <end position="88"/>
    </location>
</feature>
<protein>
    <submittedName>
        <fullName evidence="7">AI-2E family transporter</fullName>
    </submittedName>
</protein>
<evidence type="ECO:0000313" key="8">
    <source>
        <dbReference type="Proteomes" id="UP000618240"/>
    </source>
</evidence>
<keyword evidence="8" id="KW-1185">Reference proteome</keyword>
<dbReference type="PANTHER" id="PTHR21716:SF4">
    <property type="entry name" value="TRANSMEMBRANE PROTEIN 245"/>
    <property type="match status" value="1"/>
</dbReference>
<accession>A0ABS7ZZX3</accession>
<feature type="transmembrane region" description="Helical" evidence="6">
    <location>
        <begin position="266"/>
        <end position="284"/>
    </location>
</feature>
<evidence type="ECO:0000256" key="5">
    <source>
        <dbReference type="ARBA" id="ARBA00023136"/>
    </source>
</evidence>
<evidence type="ECO:0000256" key="1">
    <source>
        <dbReference type="ARBA" id="ARBA00004141"/>
    </source>
</evidence>
<keyword evidence="3 6" id="KW-0812">Transmembrane</keyword>